<sequence length="68" mass="7542">MSSQPFLRPSSELTTRFCFVCFDGAAALRTLRTLPSSSSPLGDDFVREHCPTVVKGVESLKQWVVKHS</sequence>
<organism evidence="1 2">
    <name type="scientific">Portunus trituberculatus</name>
    <name type="common">Swimming crab</name>
    <name type="synonym">Neptunus trituberculatus</name>
    <dbReference type="NCBI Taxonomy" id="210409"/>
    <lineage>
        <taxon>Eukaryota</taxon>
        <taxon>Metazoa</taxon>
        <taxon>Ecdysozoa</taxon>
        <taxon>Arthropoda</taxon>
        <taxon>Crustacea</taxon>
        <taxon>Multicrustacea</taxon>
        <taxon>Malacostraca</taxon>
        <taxon>Eumalacostraca</taxon>
        <taxon>Eucarida</taxon>
        <taxon>Decapoda</taxon>
        <taxon>Pleocyemata</taxon>
        <taxon>Brachyura</taxon>
        <taxon>Eubrachyura</taxon>
        <taxon>Portunoidea</taxon>
        <taxon>Portunidae</taxon>
        <taxon>Portuninae</taxon>
        <taxon>Portunus</taxon>
    </lineage>
</organism>
<comment type="caution">
    <text evidence="1">The sequence shown here is derived from an EMBL/GenBank/DDBJ whole genome shotgun (WGS) entry which is preliminary data.</text>
</comment>
<proteinExistence type="predicted"/>
<dbReference type="AlphaFoldDB" id="A0A5B7JMK5"/>
<keyword evidence="2" id="KW-1185">Reference proteome</keyword>
<evidence type="ECO:0000313" key="1">
    <source>
        <dbReference type="EMBL" id="MPC95663.1"/>
    </source>
</evidence>
<accession>A0A5B7JMK5</accession>
<evidence type="ECO:0000313" key="2">
    <source>
        <dbReference type="Proteomes" id="UP000324222"/>
    </source>
</evidence>
<gene>
    <name evidence="1" type="ORF">E2C01_090883</name>
</gene>
<protein>
    <submittedName>
        <fullName evidence="1">Uncharacterized protein</fullName>
    </submittedName>
</protein>
<dbReference type="EMBL" id="VSRR010103051">
    <property type="protein sequence ID" value="MPC95663.1"/>
    <property type="molecule type" value="Genomic_DNA"/>
</dbReference>
<dbReference type="Proteomes" id="UP000324222">
    <property type="component" value="Unassembled WGS sequence"/>
</dbReference>
<dbReference type="OrthoDB" id="6354463at2759"/>
<name>A0A5B7JMK5_PORTR</name>
<reference evidence="1 2" key="1">
    <citation type="submission" date="2019-05" db="EMBL/GenBank/DDBJ databases">
        <title>Another draft genome of Portunus trituberculatus and its Hox gene families provides insights of decapod evolution.</title>
        <authorList>
            <person name="Jeong J.-H."/>
            <person name="Song I."/>
            <person name="Kim S."/>
            <person name="Choi T."/>
            <person name="Kim D."/>
            <person name="Ryu S."/>
            <person name="Kim W."/>
        </authorList>
    </citation>
    <scope>NUCLEOTIDE SEQUENCE [LARGE SCALE GENOMIC DNA]</scope>
    <source>
        <tissue evidence="1">Muscle</tissue>
    </source>
</reference>